<dbReference type="STRING" id="1300222.I532_14238"/>
<organism evidence="1 2">
    <name type="scientific">Brevibacillus borstelensis AK1</name>
    <dbReference type="NCBI Taxonomy" id="1300222"/>
    <lineage>
        <taxon>Bacteria</taxon>
        <taxon>Bacillati</taxon>
        <taxon>Bacillota</taxon>
        <taxon>Bacilli</taxon>
        <taxon>Bacillales</taxon>
        <taxon>Paenibacillaceae</taxon>
        <taxon>Brevibacillus</taxon>
    </lineage>
</organism>
<dbReference type="GeneID" id="89498570"/>
<comment type="caution">
    <text evidence="1">The sequence shown here is derived from an EMBL/GenBank/DDBJ whole genome shotgun (WGS) entry which is preliminary data.</text>
</comment>
<dbReference type="AlphaFoldDB" id="M8D6X8"/>
<dbReference type="RefSeq" id="WP_003389025.1">
    <property type="nucleotide sequence ID" value="NZ_APBN01000005.1"/>
</dbReference>
<protein>
    <recommendedName>
        <fullName evidence="3">Flagellar protein</fullName>
    </recommendedName>
</protein>
<reference evidence="1 2" key="1">
    <citation type="submission" date="2013-03" db="EMBL/GenBank/DDBJ databases">
        <title>Assembly of a new bacterial strain Brevibacillus borstelensis AK1.</title>
        <authorList>
            <person name="Rajan I."/>
            <person name="PoliReddy D."/>
            <person name="Sugumar T."/>
            <person name="Rathinam K."/>
            <person name="Alqarawi S."/>
            <person name="Khalil A.B."/>
            <person name="Sivakumar N."/>
        </authorList>
    </citation>
    <scope>NUCLEOTIDE SEQUENCE [LARGE SCALE GENOMIC DNA]</scope>
    <source>
        <strain evidence="1 2">AK1</strain>
    </source>
</reference>
<dbReference type="PATRIC" id="fig|1300222.3.peg.2974"/>
<evidence type="ECO:0008006" key="3">
    <source>
        <dbReference type="Google" id="ProtNLM"/>
    </source>
</evidence>
<dbReference type="OrthoDB" id="1707905at2"/>
<accession>M8D6X8</accession>
<keyword evidence="2" id="KW-1185">Reference proteome</keyword>
<dbReference type="Proteomes" id="UP000012081">
    <property type="component" value="Unassembled WGS sequence"/>
</dbReference>
<name>M8D6X8_9BACL</name>
<sequence>MTQLFCEQCGLPIPAAESACRSCTQEELDEYRVVREYLRMNPNSNAMQIANATGISVSRILRYIKNGSLTMVNDGPNRRNR</sequence>
<gene>
    <name evidence="1" type="ORF">I532_14238</name>
</gene>
<evidence type="ECO:0000313" key="1">
    <source>
        <dbReference type="EMBL" id="EMT52009.1"/>
    </source>
</evidence>
<evidence type="ECO:0000313" key="2">
    <source>
        <dbReference type="Proteomes" id="UP000012081"/>
    </source>
</evidence>
<proteinExistence type="predicted"/>
<dbReference type="EMBL" id="APBN01000005">
    <property type="protein sequence ID" value="EMT52009.1"/>
    <property type="molecule type" value="Genomic_DNA"/>
</dbReference>